<dbReference type="InterPro" id="IPR041492">
    <property type="entry name" value="HAD_2"/>
</dbReference>
<dbReference type="SFLD" id="SFLDS00003">
    <property type="entry name" value="Haloacid_Dehalogenase"/>
    <property type="match status" value="1"/>
</dbReference>
<dbReference type="PANTHER" id="PTHR46470:SF2">
    <property type="entry name" value="GLYCERALDEHYDE 3-PHOSPHATE PHOSPHATASE"/>
    <property type="match status" value="1"/>
</dbReference>
<dbReference type="PANTHER" id="PTHR46470">
    <property type="entry name" value="N-ACYLNEURAMINATE-9-PHOSPHATASE"/>
    <property type="match status" value="1"/>
</dbReference>
<evidence type="ECO:0000256" key="3">
    <source>
        <dbReference type="ARBA" id="ARBA00022801"/>
    </source>
</evidence>
<dbReference type="Gene3D" id="3.40.50.1000">
    <property type="entry name" value="HAD superfamily/HAD-like"/>
    <property type="match status" value="1"/>
</dbReference>
<dbReference type="NCBIfam" id="TIGR01549">
    <property type="entry name" value="HAD-SF-IA-v1"/>
    <property type="match status" value="1"/>
</dbReference>
<sequence>MNKYIVFDLDDTLFYEVDFLKSAYKEIAKKLVPDDNYISLYNEMLELYYKQQDVFGILASKFHSSKEVLLTLYREHFPDINLRDGVKDILNKLKDENIKMGLLTDGRSVTQRNKIKALDIENYFDKIIISEEFGSEKPDKKNYNVFLEPGYEFFYIADNPKKDFITPNLLGWKTIMIEDNEGKKIHAIPNILQEKYNAEKTVSWQYFYALIE</sequence>
<organism evidence="5 6">
    <name type="scientific">Epilithonimonas pallida</name>
    <dbReference type="NCBI Taxonomy" id="373671"/>
    <lineage>
        <taxon>Bacteria</taxon>
        <taxon>Pseudomonadati</taxon>
        <taxon>Bacteroidota</taxon>
        <taxon>Flavobacteriia</taxon>
        <taxon>Flavobacteriales</taxon>
        <taxon>Weeksellaceae</taxon>
        <taxon>Chryseobacterium group</taxon>
        <taxon>Epilithonimonas</taxon>
    </lineage>
</organism>
<dbReference type="InterPro" id="IPR006439">
    <property type="entry name" value="HAD-SF_hydro_IA"/>
</dbReference>
<dbReference type="InterPro" id="IPR023214">
    <property type="entry name" value="HAD_sf"/>
</dbReference>
<dbReference type="SUPFAM" id="SSF56784">
    <property type="entry name" value="HAD-like"/>
    <property type="match status" value="1"/>
</dbReference>
<proteinExistence type="predicted"/>
<dbReference type="InterPro" id="IPR036412">
    <property type="entry name" value="HAD-like_sf"/>
</dbReference>
<evidence type="ECO:0000313" key="6">
    <source>
        <dbReference type="Proteomes" id="UP001158050"/>
    </source>
</evidence>
<dbReference type="GO" id="GO:0016787">
    <property type="term" value="F:hydrolase activity"/>
    <property type="evidence" value="ECO:0007669"/>
    <property type="project" value="UniProtKB-KW"/>
</dbReference>
<gene>
    <name evidence="5" type="ORF">SAMN05421679_106152</name>
</gene>
<dbReference type="Proteomes" id="UP001158050">
    <property type="component" value="Unassembled WGS sequence"/>
</dbReference>
<name>A0ABY1R7G5_9FLAO</name>
<dbReference type="InterPro" id="IPR051400">
    <property type="entry name" value="HAD-like_hydrolase"/>
</dbReference>
<evidence type="ECO:0000256" key="4">
    <source>
        <dbReference type="ARBA" id="ARBA00022842"/>
    </source>
</evidence>
<comment type="caution">
    <text evidence="5">The sequence shown here is derived from an EMBL/GenBank/DDBJ whole genome shotgun (WGS) entry which is preliminary data.</text>
</comment>
<dbReference type="EMBL" id="FXUO01000006">
    <property type="protein sequence ID" value="SMP94831.1"/>
    <property type="molecule type" value="Genomic_DNA"/>
</dbReference>
<keyword evidence="3 5" id="KW-0378">Hydrolase</keyword>
<evidence type="ECO:0000256" key="2">
    <source>
        <dbReference type="ARBA" id="ARBA00022723"/>
    </source>
</evidence>
<keyword evidence="2" id="KW-0479">Metal-binding</keyword>
<protein>
    <submittedName>
        <fullName evidence="5">Hydrolase of the HAD superfamily</fullName>
    </submittedName>
</protein>
<accession>A0ABY1R7G5</accession>
<dbReference type="SFLD" id="SFLDG01129">
    <property type="entry name" value="C1.5:_HAD__Beta-PGM__Phosphata"/>
    <property type="match status" value="1"/>
</dbReference>
<comment type="cofactor">
    <cofactor evidence="1">
        <name>Mg(2+)</name>
        <dbReference type="ChEBI" id="CHEBI:18420"/>
    </cofactor>
</comment>
<evidence type="ECO:0000256" key="1">
    <source>
        <dbReference type="ARBA" id="ARBA00001946"/>
    </source>
</evidence>
<evidence type="ECO:0000313" key="5">
    <source>
        <dbReference type="EMBL" id="SMP94831.1"/>
    </source>
</evidence>
<dbReference type="RefSeq" id="WP_283417334.1">
    <property type="nucleotide sequence ID" value="NZ_FXUO01000006.1"/>
</dbReference>
<dbReference type="Gene3D" id="1.10.150.520">
    <property type="match status" value="1"/>
</dbReference>
<keyword evidence="4" id="KW-0460">Magnesium</keyword>
<dbReference type="Pfam" id="PF13419">
    <property type="entry name" value="HAD_2"/>
    <property type="match status" value="1"/>
</dbReference>
<reference evidence="5 6" key="1">
    <citation type="submission" date="2017-05" db="EMBL/GenBank/DDBJ databases">
        <authorList>
            <person name="Varghese N."/>
            <person name="Submissions S."/>
        </authorList>
    </citation>
    <scope>NUCLEOTIDE SEQUENCE [LARGE SCALE GENOMIC DNA]</scope>
    <source>
        <strain evidence="5 6">DSM 18015</strain>
    </source>
</reference>
<keyword evidence="6" id="KW-1185">Reference proteome</keyword>